<name>A0A0V7ZWH7_9CYAN</name>
<dbReference type="RefSeq" id="WP_027844545.1">
    <property type="nucleotide sequence ID" value="NZ_LMTZ01000047.1"/>
</dbReference>
<evidence type="ECO:0000313" key="2">
    <source>
        <dbReference type="EMBL" id="KST68753.1"/>
    </source>
</evidence>
<comment type="caution">
    <text evidence="2">The sequence shown here is derived from an EMBL/GenBank/DDBJ whole genome shotgun (WGS) entry which is preliminary data.</text>
</comment>
<dbReference type="OrthoDB" id="9808017at2"/>
<dbReference type="PANTHER" id="PTHR33169">
    <property type="entry name" value="PADR-FAMILY TRANSCRIPTIONAL REGULATOR"/>
    <property type="match status" value="1"/>
</dbReference>
<dbReference type="Proteomes" id="UP000053372">
    <property type="component" value="Unassembled WGS sequence"/>
</dbReference>
<dbReference type="InterPro" id="IPR052509">
    <property type="entry name" value="Metal_resp_DNA-bind_regulator"/>
</dbReference>
<reference evidence="2 3" key="1">
    <citation type="journal article" date="2015" name="Genome Announc.">
        <title>Draft Genome of the Euendolithic (true boring) Cyanobacterium Mastigocoleus testarum strain BC008.</title>
        <authorList>
            <person name="Guida B.S."/>
            <person name="Garcia-Pichel F."/>
        </authorList>
    </citation>
    <scope>NUCLEOTIDE SEQUENCE [LARGE SCALE GENOMIC DNA]</scope>
    <source>
        <strain evidence="2 3">BC008</strain>
    </source>
</reference>
<dbReference type="InterPro" id="IPR036390">
    <property type="entry name" value="WH_DNA-bd_sf"/>
</dbReference>
<dbReference type="AlphaFoldDB" id="A0A0V7ZWH7"/>
<dbReference type="PANTHER" id="PTHR33169:SF14">
    <property type="entry name" value="TRANSCRIPTIONAL REGULATOR RV3488"/>
    <property type="match status" value="1"/>
</dbReference>
<gene>
    <name evidence="2" type="ORF">BC008_01995</name>
</gene>
<evidence type="ECO:0000313" key="3">
    <source>
        <dbReference type="Proteomes" id="UP000053372"/>
    </source>
</evidence>
<dbReference type="InterPro" id="IPR036388">
    <property type="entry name" value="WH-like_DNA-bd_sf"/>
</dbReference>
<dbReference type="SUPFAM" id="SSF46785">
    <property type="entry name" value="Winged helix' DNA-binding domain"/>
    <property type="match status" value="1"/>
</dbReference>
<dbReference type="Gene3D" id="1.10.10.10">
    <property type="entry name" value="Winged helix-like DNA-binding domain superfamily/Winged helix DNA-binding domain"/>
    <property type="match status" value="1"/>
</dbReference>
<dbReference type="Pfam" id="PF03551">
    <property type="entry name" value="PadR"/>
    <property type="match status" value="1"/>
</dbReference>
<evidence type="ECO:0000259" key="1">
    <source>
        <dbReference type="Pfam" id="PF03551"/>
    </source>
</evidence>
<dbReference type="InterPro" id="IPR005149">
    <property type="entry name" value="Tscrpt_reg_PadR_N"/>
</dbReference>
<keyword evidence="3" id="KW-1185">Reference proteome</keyword>
<sequence>MSDLDLSLTPNQEVILSALRFRKRYGLEIMEAIEKSGGKQIRFNSLYPNLKKLEQKGFVKSEWGKEAPEQHTGARRKYYRITSNGMKALETKQQLLENVAYWMSEPEGV</sequence>
<protein>
    <submittedName>
        <fullName evidence="2">PadR family transcriptional regulator</fullName>
    </submittedName>
</protein>
<proteinExistence type="predicted"/>
<feature type="domain" description="Transcription regulator PadR N-terminal" evidence="1">
    <location>
        <begin position="15"/>
        <end position="90"/>
    </location>
</feature>
<organism evidence="2 3">
    <name type="scientific">Mastigocoleus testarum BC008</name>
    <dbReference type="NCBI Taxonomy" id="371196"/>
    <lineage>
        <taxon>Bacteria</taxon>
        <taxon>Bacillati</taxon>
        <taxon>Cyanobacteriota</taxon>
        <taxon>Cyanophyceae</taxon>
        <taxon>Nostocales</taxon>
        <taxon>Hapalosiphonaceae</taxon>
        <taxon>Mastigocoleus</taxon>
    </lineage>
</organism>
<dbReference type="EMBL" id="LMTZ01000047">
    <property type="protein sequence ID" value="KST68753.1"/>
    <property type="molecule type" value="Genomic_DNA"/>
</dbReference>
<accession>A0A0V7ZWH7</accession>